<dbReference type="CDD" id="cd10210">
    <property type="entry name" value="ASKHA_NBD_Arp6"/>
    <property type="match status" value="1"/>
</dbReference>
<comment type="function">
    <text evidence="11">Component of the SWR1 complex which mediates the ATP-dependent exchange of histone H2A for the H2A variant HZT1 leading to transcriptional regulation of selected genes by chromatin remodeling. Involved in chromosome stability.</text>
</comment>
<dbReference type="AlphaFoldDB" id="A0A376B0X2"/>
<keyword evidence="8" id="KW-0010">Activator</keyword>
<dbReference type="InterPro" id="IPR043129">
    <property type="entry name" value="ATPase_NBD"/>
</dbReference>
<evidence type="ECO:0000256" key="8">
    <source>
        <dbReference type="ARBA" id="ARBA00023159"/>
    </source>
</evidence>
<dbReference type="SMART" id="SM00268">
    <property type="entry name" value="ACTIN"/>
    <property type="match status" value="1"/>
</dbReference>
<evidence type="ECO:0000256" key="12">
    <source>
        <dbReference type="ARBA" id="ARBA00073820"/>
    </source>
</evidence>
<dbReference type="EMBL" id="UFAJ01000003">
    <property type="protein sequence ID" value="SSD58281.1"/>
    <property type="molecule type" value="Genomic_DNA"/>
</dbReference>
<keyword evidence="5" id="KW-0963">Cytoplasm</keyword>
<sequence>MMSPFIIDNGSYQMKFGYSNHNKDRLPFTCYNCIATNKYSTTYIGNQIDSIKDISQVYIKRPIERGQLTLWELESNIWDYCFYNPDEFKGLDLSDNLPSNLDLILSETIFTIPELSKNTDQVVFEEYGFNSLYKSPVAGYVPFNINAIKQGALDGNIGTALSSNSNIGYNDFQLVIDSGFNCTWVIPIVKGVIYYKAVKKLDIGGRFLTGFLKELVSFRHYDVMDETILVNNIKETCIFMSPASYTDSFKRINKTDEQVEYVLPDFQTSFKGYVNKQTDSAIATGHDYQSIILKDELFAVPETFFHPEIANLINKPGIVEVILESISMVPEVIRPLLISNIVLIGGNFKIKNFASRLLTELQRQCPTDWNVRISLPYFSTGGNPQYTGYKSMCVFSETEYYRRTRVTKKEYYEHGADWCTRDRFGYQQQW</sequence>
<evidence type="ECO:0000256" key="10">
    <source>
        <dbReference type="ARBA" id="ARBA00023242"/>
    </source>
</evidence>
<protein>
    <recommendedName>
        <fullName evidence="4">Actin-like protein ARP6</fullName>
    </recommendedName>
    <alternativeName>
        <fullName evidence="12">Actin-like protein arp6</fullName>
    </alternativeName>
</protein>
<evidence type="ECO:0000256" key="4">
    <source>
        <dbReference type="ARBA" id="ARBA00018633"/>
    </source>
</evidence>
<evidence type="ECO:0000256" key="7">
    <source>
        <dbReference type="ARBA" id="ARBA00023015"/>
    </source>
</evidence>
<evidence type="ECO:0000313" key="14">
    <source>
        <dbReference type="Proteomes" id="UP000262825"/>
    </source>
</evidence>
<dbReference type="Proteomes" id="UP000262825">
    <property type="component" value="Unassembled WGS sequence"/>
</dbReference>
<evidence type="ECO:0000256" key="9">
    <source>
        <dbReference type="ARBA" id="ARBA00023163"/>
    </source>
</evidence>
<reference evidence="14" key="1">
    <citation type="submission" date="2018-06" db="EMBL/GenBank/DDBJ databases">
        <authorList>
            <person name="Guldener U."/>
        </authorList>
    </citation>
    <scope>NUCLEOTIDE SEQUENCE [LARGE SCALE GENOMIC DNA]</scope>
    <source>
        <strain evidence="14">UTAD17</strain>
    </source>
</reference>
<evidence type="ECO:0000256" key="5">
    <source>
        <dbReference type="ARBA" id="ARBA00022490"/>
    </source>
</evidence>
<proteinExistence type="inferred from homology"/>
<name>A0A376B0X2_9ASCO</name>
<dbReference type="SUPFAM" id="SSF53067">
    <property type="entry name" value="Actin-like ATPase domain"/>
    <property type="match status" value="2"/>
</dbReference>
<evidence type="ECO:0000256" key="6">
    <source>
        <dbReference type="ARBA" id="ARBA00022853"/>
    </source>
</evidence>
<dbReference type="GO" id="GO:0006325">
    <property type="term" value="P:chromatin organization"/>
    <property type="evidence" value="ECO:0007669"/>
    <property type="project" value="UniProtKB-KW"/>
</dbReference>
<dbReference type="PANTHER" id="PTHR11937">
    <property type="entry name" value="ACTIN"/>
    <property type="match status" value="1"/>
</dbReference>
<evidence type="ECO:0000256" key="2">
    <source>
        <dbReference type="ARBA" id="ARBA00004496"/>
    </source>
</evidence>
<evidence type="ECO:0000256" key="1">
    <source>
        <dbReference type="ARBA" id="ARBA00004123"/>
    </source>
</evidence>
<dbReference type="GO" id="GO:0005634">
    <property type="term" value="C:nucleus"/>
    <property type="evidence" value="ECO:0007669"/>
    <property type="project" value="UniProtKB-SubCell"/>
</dbReference>
<keyword evidence="6" id="KW-0156">Chromatin regulator</keyword>
<gene>
    <name evidence="13" type="ORF">SCODWIG_00042</name>
</gene>
<keyword evidence="7" id="KW-0805">Transcription regulation</keyword>
<accession>A0A376B0X2</accession>
<dbReference type="InterPro" id="IPR004000">
    <property type="entry name" value="Actin"/>
</dbReference>
<dbReference type="Gene3D" id="3.30.420.40">
    <property type="match status" value="2"/>
</dbReference>
<evidence type="ECO:0000313" key="13">
    <source>
        <dbReference type="EMBL" id="SSD58281.1"/>
    </source>
</evidence>
<comment type="similarity">
    <text evidence="3">Belongs to the actin family. ARP6 subfamily.</text>
</comment>
<evidence type="ECO:0000256" key="3">
    <source>
        <dbReference type="ARBA" id="ARBA00005665"/>
    </source>
</evidence>
<dbReference type="GO" id="GO:0005737">
    <property type="term" value="C:cytoplasm"/>
    <property type="evidence" value="ECO:0007669"/>
    <property type="project" value="UniProtKB-SubCell"/>
</dbReference>
<dbReference type="VEuPathDB" id="FungiDB:SCODWIG_00042"/>
<keyword evidence="9" id="KW-0804">Transcription</keyword>
<comment type="subcellular location">
    <subcellularLocation>
        <location evidence="2">Cytoplasm</location>
    </subcellularLocation>
    <subcellularLocation>
        <location evidence="1">Nucleus</location>
    </subcellularLocation>
</comment>
<organism evidence="13 14">
    <name type="scientific">Saccharomycodes ludwigii</name>
    <dbReference type="NCBI Taxonomy" id="36035"/>
    <lineage>
        <taxon>Eukaryota</taxon>
        <taxon>Fungi</taxon>
        <taxon>Dikarya</taxon>
        <taxon>Ascomycota</taxon>
        <taxon>Saccharomycotina</taxon>
        <taxon>Saccharomycetes</taxon>
        <taxon>Saccharomycodales</taxon>
        <taxon>Saccharomycodaceae</taxon>
        <taxon>Saccharomycodes</taxon>
    </lineage>
</organism>
<evidence type="ECO:0000256" key="11">
    <source>
        <dbReference type="ARBA" id="ARBA00025222"/>
    </source>
</evidence>
<dbReference type="FunFam" id="3.90.640.10:FF:000040">
    <property type="entry name" value="Actin-like protein ARP6"/>
    <property type="match status" value="1"/>
</dbReference>
<dbReference type="OrthoDB" id="6220758at2759"/>
<keyword evidence="14" id="KW-1185">Reference proteome</keyword>
<dbReference type="Gene3D" id="3.90.640.10">
    <property type="entry name" value="Actin, Chain A, domain 4"/>
    <property type="match status" value="1"/>
</dbReference>
<dbReference type="Pfam" id="PF00022">
    <property type="entry name" value="Actin"/>
    <property type="match status" value="1"/>
</dbReference>
<keyword evidence="10" id="KW-0539">Nucleus</keyword>